<dbReference type="InterPro" id="IPR001394">
    <property type="entry name" value="Peptidase_C19_UCH"/>
</dbReference>
<dbReference type="Proteomes" id="UP000007875">
    <property type="component" value="Unassembled WGS sequence"/>
</dbReference>
<dbReference type="Gene3D" id="3.10.20.90">
    <property type="entry name" value="Phosphatidylinositol 3-kinase Catalytic Subunit, Chain A, domain 1"/>
    <property type="match status" value="2"/>
</dbReference>
<dbReference type="GO" id="GO:0016579">
    <property type="term" value="P:protein deubiquitination"/>
    <property type="evidence" value="ECO:0007669"/>
    <property type="project" value="InterPro"/>
</dbReference>
<dbReference type="InterPro" id="IPR050164">
    <property type="entry name" value="Peptidase_C19"/>
</dbReference>
<dbReference type="GO" id="GO:0005829">
    <property type="term" value="C:cytosol"/>
    <property type="evidence" value="ECO:0007669"/>
    <property type="project" value="TreeGrafter"/>
</dbReference>
<dbReference type="InParanoid" id="H2YBF3"/>
<keyword evidence="8" id="KW-0378">Hydrolase</keyword>
<sequence>METEETPPINDASMLNGDASENEDAKSEDIEEEDDEFGFYRSQATFSFTVDNIHKMSDSTKSPPTYVRGLPWRILVMPRIAHDRGAGKSLGYFLQCNGDNENNNWSCHGSAALRILPAKEGVEMLDKKIEHLFYCKENDWGFSTFLPWADLVNPDKGFITPDKKVTFQVHVFADAPHGLAWDSRKLTGYIGLKNQGATCYMNSLLQTLFFTNKLRKAVYMMPTESDDSMKSVSLALQRVFYELQSSDKPVGTKKLTKSFGWETLDSFMQHDVQELCRVLLDNVELKMKGTCVEGTIPSILEGKFKSYVKCTHVDYVSSREESFFDIQLIVKGNKNVFESFRNYVKPDTLDGDNKFDAGDYGMQEAEKGIIFKHFSPVLHLQLLRFQYDPATDMYVKTNDRYEFPEVLHLDEFLEKPDPMDPAVYILHAILVHSGDNHGGHYVAYLNPGDGKWCKFDDDVVSRCTKKEAFLGSYGGVGDDSYVGRNSTNAYMLVYIRKSKLPEILCPVTDADIPEQLMDRLNEERILEAYRRKERQEAHLYLSVNLITEDMFCGHQAEDLFDFDRSHFTRHIKILRQASFDDLLQAISTAIGYSKEQFRLWLFSQRPNNSWRPSLLDISDTVGKHLIDIAENENPWHLFLETIQPDSEMQTLPAFDKQGDILVFKMYDPTTRSISYSGHVLVPIEGTSVVGIEKLLRKRGGLPPNTPLLLFEEVKFFSFFVNHFSSNFPIKKFYCHKFQNSLFYCFYIGHTFTTLYVFCEQCIIISTPHASELRPIHDRNLQLGEVMDKLMDGNIIVFQPVKQGCPDAARYFLDMYFRVDVILCDKNDPLDPGFTVSLNRNWTYGQFAERVAERLDTDPMMLQFFRVQNVRDQPGNVIRSSFDGQLKDLLQIYGSRKQSKRLYYQQLTMKVNEFENKRQFRCMFVWPSLKEEEIVLYPNKTSCVAGLLEECRKKVGIENAQELRVLEVVGNKICGILRPEKALEDLTPYGQVARLYRIEIIPDDHKEIGEDEMLLCAVHFHKEIYNTFGVPVLIKVRTGERFAEIRERIQKAMHVPDNVFEKYKIAVVVGGQVKYMSEDINMTINLKEVMPAMTLPSQAWIGLDHLNKNSKRHQSRFGYTEKAIKIHN</sequence>
<dbReference type="EC" id="3.4.19.12" evidence="4"/>
<evidence type="ECO:0000313" key="17">
    <source>
        <dbReference type="Proteomes" id="UP000007875"/>
    </source>
</evidence>
<dbReference type="Pfam" id="PF22486">
    <property type="entry name" value="MATH_2"/>
    <property type="match status" value="1"/>
</dbReference>
<comment type="subcellular location">
    <subcellularLocation>
        <location evidence="2">Nucleus</location>
    </subcellularLocation>
</comment>
<dbReference type="PROSITE" id="PS50144">
    <property type="entry name" value="MATH"/>
    <property type="match status" value="1"/>
</dbReference>
<dbReference type="InterPro" id="IPR018200">
    <property type="entry name" value="USP_CS"/>
</dbReference>
<dbReference type="SUPFAM" id="SSF54001">
    <property type="entry name" value="Cysteine proteinases"/>
    <property type="match status" value="1"/>
</dbReference>
<dbReference type="GeneTree" id="ENSGT00940000156053"/>
<protein>
    <recommendedName>
        <fullName evidence="5">Ubiquitin carboxyl-terminal hydrolase 7</fullName>
        <ecNumber evidence="4">3.4.19.12</ecNumber>
    </recommendedName>
    <alternativeName>
        <fullName evidence="12">Ubiquitin thioesterase 7</fullName>
    </alternativeName>
    <alternativeName>
        <fullName evidence="11">Ubiquitin-specific-processing protease 7</fullName>
    </alternativeName>
</protein>
<dbReference type="STRING" id="51511.ENSCSAVP00000002651"/>
<dbReference type="Gene3D" id="3.90.70.10">
    <property type="entry name" value="Cysteine proteinases"/>
    <property type="match status" value="1"/>
</dbReference>
<dbReference type="SUPFAM" id="SSF49599">
    <property type="entry name" value="TRAF domain-like"/>
    <property type="match status" value="1"/>
</dbReference>
<dbReference type="PROSITE" id="PS50235">
    <property type="entry name" value="USP_3"/>
    <property type="match status" value="1"/>
</dbReference>
<evidence type="ECO:0000256" key="8">
    <source>
        <dbReference type="ARBA" id="ARBA00022801"/>
    </source>
</evidence>
<dbReference type="InterPro" id="IPR028889">
    <property type="entry name" value="USP"/>
</dbReference>
<comment type="catalytic activity">
    <reaction evidence="1">
        <text>Thiol-dependent hydrolysis of ester, thioester, amide, peptide and isopeptide bonds formed by the C-terminal Gly of ubiquitin (a 76-residue protein attached to proteins as an intracellular targeting signal).</text>
        <dbReference type="EC" id="3.4.19.12"/>
    </reaction>
</comment>
<evidence type="ECO:0000256" key="9">
    <source>
        <dbReference type="ARBA" id="ARBA00022807"/>
    </source>
</evidence>
<dbReference type="GO" id="GO:0006508">
    <property type="term" value="P:proteolysis"/>
    <property type="evidence" value="ECO:0007669"/>
    <property type="project" value="UniProtKB-KW"/>
</dbReference>
<dbReference type="AlphaFoldDB" id="H2YBF3"/>
<evidence type="ECO:0000256" key="12">
    <source>
        <dbReference type="ARBA" id="ARBA00031508"/>
    </source>
</evidence>
<evidence type="ECO:0000256" key="10">
    <source>
        <dbReference type="ARBA" id="ARBA00023242"/>
    </source>
</evidence>
<keyword evidence="7" id="KW-0833">Ubl conjugation pathway</keyword>
<dbReference type="GO" id="GO:0031647">
    <property type="term" value="P:regulation of protein stability"/>
    <property type="evidence" value="ECO:0007669"/>
    <property type="project" value="TreeGrafter"/>
</dbReference>
<dbReference type="OMA" id="HTAHHRF"/>
<dbReference type="FunCoup" id="H2YBF3">
    <property type="interactions" value="773"/>
</dbReference>
<evidence type="ECO:0000256" key="2">
    <source>
        <dbReference type="ARBA" id="ARBA00004123"/>
    </source>
</evidence>
<keyword evidence="10" id="KW-0539">Nucleus</keyword>
<evidence type="ECO:0000256" key="6">
    <source>
        <dbReference type="ARBA" id="ARBA00022670"/>
    </source>
</evidence>
<dbReference type="FunFam" id="3.90.70.10:FF:000005">
    <property type="entry name" value="Ubiquitin carboxyl-terminal hydrolase 7"/>
    <property type="match status" value="1"/>
</dbReference>
<evidence type="ECO:0000256" key="11">
    <source>
        <dbReference type="ARBA" id="ARBA00031500"/>
    </source>
</evidence>
<dbReference type="CDD" id="cd02659">
    <property type="entry name" value="peptidase_C19C"/>
    <property type="match status" value="1"/>
</dbReference>
<reference evidence="17" key="1">
    <citation type="submission" date="2003-08" db="EMBL/GenBank/DDBJ databases">
        <authorList>
            <person name="Birren B."/>
            <person name="Nusbaum C."/>
            <person name="Abebe A."/>
            <person name="Abouelleil A."/>
            <person name="Adekoya E."/>
            <person name="Ait-zahra M."/>
            <person name="Allen N."/>
            <person name="Allen T."/>
            <person name="An P."/>
            <person name="Anderson M."/>
            <person name="Anderson S."/>
            <person name="Arachchi H."/>
            <person name="Armbruster J."/>
            <person name="Bachantsang P."/>
            <person name="Baldwin J."/>
            <person name="Barry A."/>
            <person name="Bayul T."/>
            <person name="Blitshsteyn B."/>
            <person name="Bloom T."/>
            <person name="Blye J."/>
            <person name="Boguslavskiy L."/>
            <person name="Borowsky M."/>
            <person name="Boukhgalter B."/>
            <person name="Brunache A."/>
            <person name="Butler J."/>
            <person name="Calixte N."/>
            <person name="Calvo S."/>
            <person name="Camarata J."/>
            <person name="Campo K."/>
            <person name="Chang J."/>
            <person name="Cheshatsang Y."/>
            <person name="Citroen M."/>
            <person name="Collymore A."/>
            <person name="Considine T."/>
            <person name="Cook A."/>
            <person name="Cooke P."/>
            <person name="Corum B."/>
            <person name="Cuomo C."/>
            <person name="David R."/>
            <person name="Dawoe T."/>
            <person name="Degray S."/>
            <person name="Dodge S."/>
            <person name="Dooley K."/>
            <person name="Dorje P."/>
            <person name="Dorjee K."/>
            <person name="Dorris L."/>
            <person name="Duffey N."/>
            <person name="Dupes A."/>
            <person name="Elkins T."/>
            <person name="Engels R."/>
            <person name="Erickson J."/>
            <person name="Farina A."/>
            <person name="Faro S."/>
            <person name="Ferreira P."/>
            <person name="Fischer H."/>
            <person name="Fitzgerald M."/>
            <person name="Foley K."/>
            <person name="Gage D."/>
            <person name="Galagan J."/>
            <person name="Gearin G."/>
            <person name="Gnerre S."/>
            <person name="Gnirke A."/>
            <person name="Goyette A."/>
            <person name="Graham J."/>
            <person name="Grandbois E."/>
            <person name="Gyaltsen K."/>
            <person name="Hafez N."/>
            <person name="Hagopian D."/>
            <person name="Hagos B."/>
            <person name="Hall J."/>
            <person name="Hatcher B."/>
            <person name="Heller A."/>
            <person name="Higgins H."/>
            <person name="Honan T."/>
            <person name="Horn A."/>
            <person name="Houde N."/>
            <person name="Hughes L."/>
            <person name="Hulme W."/>
            <person name="Husby E."/>
            <person name="Iliev I."/>
            <person name="Jaffe D."/>
            <person name="Jones C."/>
            <person name="Kamal M."/>
            <person name="Kamat A."/>
            <person name="Kamvysselis M."/>
            <person name="Karlsson E."/>
            <person name="Kells C."/>
            <person name="Kieu A."/>
            <person name="Kisner P."/>
            <person name="Kodira C."/>
            <person name="Kulbokas E."/>
            <person name="Labutti K."/>
            <person name="Lama D."/>
            <person name="Landers T."/>
            <person name="Leger J."/>
            <person name="Levine S."/>
            <person name="Lewis D."/>
            <person name="Lewis T."/>
            <person name="Lindblad-toh K."/>
            <person name="Liu X."/>
            <person name="Lokyitsang T."/>
            <person name="Lokyitsang Y."/>
            <person name="Lucien O."/>
            <person name="Lui A."/>
            <person name="Ma L.J."/>
            <person name="Mabbitt R."/>
            <person name="Macdonald J."/>
            <person name="Maclean C."/>
            <person name="Major J."/>
            <person name="Manning J."/>
            <person name="Marabella R."/>
            <person name="Maru K."/>
            <person name="Matthews C."/>
            <person name="Mauceli E."/>
            <person name="Mccarthy M."/>
            <person name="Mcdonough S."/>
            <person name="Mcghee T."/>
            <person name="Meldrim J."/>
            <person name="Meneus L."/>
            <person name="Mesirov J."/>
            <person name="Mihalev A."/>
            <person name="Mihova T."/>
            <person name="Mikkelsen T."/>
            <person name="Mlenga V."/>
            <person name="Moru K."/>
            <person name="Mozes J."/>
            <person name="Mulrain L."/>
            <person name="Munson G."/>
            <person name="Naylor J."/>
            <person name="Newes C."/>
            <person name="Nguyen C."/>
            <person name="Nguyen N."/>
            <person name="Nguyen T."/>
            <person name="Nicol R."/>
            <person name="Nielsen C."/>
            <person name="Nizzari M."/>
            <person name="Norbu C."/>
            <person name="Norbu N."/>
            <person name="O'donnell P."/>
            <person name="Okoawo O."/>
            <person name="O'leary S."/>
            <person name="Omotosho B."/>
            <person name="O'neill K."/>
            <person name="Osman S."/>
            <person name="Parker S."/>
            <person name="Perrin D."/>
            <person name="Phunkhang P."/>
            <person name="Piqani B."/>
            <person name="Purcell S."/>
            <person name="Rachupka T."/>
            <person name="Ramasamy U."/>
            <person name="Rameau R."/>
            <person name="Ray V."/>
            <person name="Raymond C."/>
            <person name="Retta R."/>
            <person name="Richardson S."/>
            <person name="Rise C."/>
            <person name="Rodriguez J."/>
            <person name="Rogers J."/>
            <person name="Rogov P."/>
            <person name="Rutman M."/>
            <person name="Schupbach R."/>
            <person name="Seaman C."/>
            <person name="Settipalli S."/>
            <person name="Sharpe T."/>
            <person name="Sheridan J."/>
            <person name="Sherpa N."/>
            <person name="Shi J."/>
            <person name="Smirnov S."/>
            <person name="Smith C."/>
            <person name="Sougnez C."/>
            <person name="Spencer B."/>
            <person name="Stalker J."/>
            <person name="Stange-thomann N."/>
            <person name="Stavropoulos S."/>
            <person name="Stetson K."/>
            <person name="Stone C."/>
            <person name="Stone S."/>
            <person name="Stubbs M."/>
            <person name="Talamas J."/>
            <person name="Tchuinga P."/>
            <person name="Tenzing P."/>
            <person name="Tesfaye S."/>
            <person name="Theodore J."/>
            <person name="Thoulutsang Y."/>
            <person name="Topham K."/>
            <person name="Towey S."/>
            <person name="Tsamla T."/>
            <person name="Tsomo N."/>
            <person name="Vallee D."/>
            <person name="Vassiliev H."/>
            <person name="Venkataraman V."/>
            <person name="Vinson J."/>
            <person name="Vo A."/>
            <person name="Wade C."/>
            <person name="Wang S."/>
            <person name="Wangchuk T."/>
            <person name="Wangdi T."/>
            <person name="Whittaker C."/>
            <person name="Wilkinson J."/>
            <person name="Wu Y."/>
            <person name="Wyman D."/>
            <person name="Yadav S."/>
            <person name="Yang S."/>
            <person name="Yang X."/>
            <person name="Yeager S."/>
            <person name="Yee E."/>
            <person name="Young G."/>
            <person name="Zainoun J."/>
            <person name="Zembeck L."/>
            <person name="Zimmer A."/>
            <person name="Zody M."/>
            <person name="Lander E."/>
        </authorList>
    </citation>
    <scope>NUCLEOTIDE SEQUENCE [LARGE SCALE GENOMIC DNA]</scope>
</reference>
<evidence type="ECO:0000256" key="13">
    <source>
        <dbReference type="SAM" id="MobiDB-lite"/>
    </source>
</evidence>
<evidence type="ECO:0000256" key="7">
    <source>
        <dbReference type="ARBA" id="ARBA00022786"/>
    </source>
</evidence>
<proteinExistence type="inferred from homology"/>
<keyword evidence="9" id="KW-0788">Thiol protease</keyword>
<organism evidence="16 17">
    <name type="scientific">Ciona savignyi</name>
    <name type="common">Pacific transparent sea squirt</name>
    <dbReference type="NCBI Taxonomy" id="51511"/>
    <lineage>
        <taxon>Eukaryota</taxon>
        <taxon>Metazoa</taxon>
        <taxon>Chordata</taxon>
        <taxon>Tunicata</taxon>
        <taxon>Ascidiacea</taxon>
        <taxon>Phlebobranchia</taxon>
        <taxon>Cionidae</taxon>
        <taxon>Ciona</taxon>
    </lineage>
</organism>
<reference evidence="16" key="2">
    <citation type="submission" date="2025-08" db="UniProtKB">
        <authorList>
            <consortium name="Ensembl"/>
        </authorList>
    </citation>
    <scope>IDENTIFICATION</scope>
</reference>
<dbReference type="Ensembl" id="ENSCSAVT00000002693.1">
    <property type="protein sequence ID" value="ENSCSAVP00000002651.1"/>
    <property type="gene ID" value="ENSCSAVG00000001569.1"/>
</dbReference>
<dbReference type="eggNOG" id="KOG1863">
    <property type="taxonomic scope" value="Eukaryota"/>
</dbReference>
<dbReference type="PROSITE" id="PS00972">
    <property type="entry name" value="USP_1"/>
    <property type="match status" value="1"/>
</dbReference>
<dbReference type="Gene3D" id="2.60.210.10">
    <property type="entry name" value="Apoptosis, Tumor Necrosis Factor Receptor Associated Protein 2, Chain A"/>
    <property type="match status" value="1"/>
</dbReference>
<dbReference type="PANTHER" id="PTHR24006">
    <property type="entry name" value="UBIQUITIN CARBOXYL-TERMINAL HYDROLASE"/>
    <property type="match status" value="1"/>
</dbReference>
<evidence type="ECO:0000259" key="14">
    <source>
        <dbReference type="PROSITE" id="PS50144"/>
    </source>
</evidence>
<feature type="domain" description="MATH" evidence="14">
    <location>
        <begin position="43"/>
        <end position="171"/>
    </location>
</feature>
<feature type="domain" description="USP" evidence="15">
    <location>
        <begin position="190"/>
        <end position="497"/>
    </location>
</feature>
<keyword evidence="6" id="KW-0645">Protease</keyword>
<dbReference type="GO" id="GO:0005634">
    <property type="term" value="C:nucleus"/>
    <property type="evidence" value="ECO:0007669"/>
    <property type="project" value="UniProtKB-SubCell"/>
</dbReference>
<dbReference type="Pfam" id="PF14533">
    <property type="entry name" value="USP7_C2"/>
    <property type="match status" value="1"/>
</dbReference>
<dbReference type="PROSITE" id="PS00973">
    <property type="entry name" value="USP_2"/>
    <property type="match status" value="1"/>
</dbReference>
<dbReference type="InterPro" id="IPR002083">
    <property type="entry name" value="MATH/TRAF_dom"/>
</dbReference>
<accession>H2YBF3</accession>
<reference evidence="16" key="3">
    <citation type="submission" date="2025-09" db="UniProtKB">
        <authorList>
            <consortium name="Ensembl"/>
        </authorList>
    </citation>
    <scope>IDENTIFICATION</scope>
</reference>
<evidence type="ECO:0000256" key="1">
    <source>
        <dbReference type="ARBA" id="ARBA00000707"/>
    </source>
</evidence>
<dbReference type="InterPro" id="IPR024729">
    <property type="entry name" value="USP7_ICP0-binding_dom"/>
</dbReference>
<dbReference type="Pfam" id="PF12436">
    <property type="entry name" value="USP7_ICP0_bdg"/>
    <property type="match status" value="2"/>
</dbReference>
<evidence type="ECO:0000313" key="16">
    <source>
        <dbReference type="Ensembl" id="ENSCSAVP00000002651.1"/>
    </source>
</evidence>
<keyword evidence="17" id="KW-1185">Reference proteome</keyword>
<dbReference type="PANTHER" id="PTHR24006:SF644">
    <property type="entry name" value="UBIQUITIN CARBOXYL-TERMINAL HYDROLASE 7"/>
    <property type="match status" value="1"/>
</dbReference>
<evidence type="ECO:0000259" key="15">
    <source>
        <dbReference type="PROSITE" id="PS50235"/>
    </source>
</evidence>
<dbReference type="InterPro" id="IPR029346">
    <property type="entry name" value="USP_C"/>
</dbReference>
<dbReference type="HOGENOM" id="CLU_003532_0_0_1"/>
<evidence type="ECO:0000256" key="4">
    <source>
        <dbReference type="ARBA" id="ARBA00012759"/>
    </source>
</evidence>
<dbReference type="InterPro" id="IPR038765">
    <property type="entry name" value="Papain-like_cys_pep_sf"/>
</dbReference>
<name>H2YBF3_CIOSA</name>
<comment type="similarity">
    <text evidence="3">Belongs to the peptidase C19 family.</text>
</comment>
<dbReference type="InterPro" id="IPR008974">
    <property type="entry name" value="TRAF-like"/>
</dbReference>
<dbReference type="Pfam" id="PF00443">
    <property type="entry name" value="UCH"/>
    <property type="match status" value="1"/>
</dbReference>
<feature type="region of interest" description="Disordered" evidence="13">
    <location>
        <begin position="1"/>
        <end position="34"/>
    </location>
</feature>
<evidence type="ECO:0000256" key="5">
    <source>
        <dbReference type="ARBA" id="ARBA00021393"/>
    </source>
</evidence>
<dbReference type="SMART" id="SM00061">
    <property type="entry name" value="MATH"/>
    <property type="match status" value="1"/>
</dbReference>
<dbReference type="FunFam" id="2.60.210.10:FF:000014">
    <property type="entry name" value="Ubiquitin carboxyl-terminal hydrolase 7"/>
    <property type="match status" value="1"/>
</dbReference>
<dbReference type="GO" id="GO:0004843">
    <property type="term" value="F:cysteine-type deubiquitinase activity"/>
    <property type="evidence" value="ECO:0007669"/>
    <property type="project" value="UniProtKB-EC"/>
</dbReference>
<evidence type="ECO:0000256" key="3">
    <source>
        <dbReference type="ARBA" id="ARBA00009085"/>
    </source>
</evidence>